<name>A0ACB7WTN2_DIOAL</name>
<reference evidence="2" key="1">
    <citation type="journal article" date="2022" name="Nat. Commun.">
        <title>Chromosome evolution and the genetic basis of agronomically important traits in greater yam.</title>
        <authorList>
            <person name="Bredeson J.V."/>
            <person name="Lyons J.B."/>
            <person name="Oniyinde I.O."/>
            <person name="Okereke N.R."/>
            <person name="Kolade O."/>
            <person name="Nnabue I."/>
            <person name="Nwadili C.O."/>
            <person name="Hribova E."/>
            <person name="Parker M."/>
            <person name="Nwogha J."/>
            <person name="Shu S."/>
            <person name="Carlson J."/>
            <person name="Kariba R."/>
            <person name="Muthemba S."/>
            <person name="Knop K."/>
            <person name="Barton G.J."/>
            <person name="Sherwood A.V."/>
            <person name="Lopez-Montes A."/>
            <person name="Asiedu R."/>
            <person name="Jamnadass R."/>
            <person name="Muchugi A."/>
            <person name="Goodstein D."/>
            <person name="Egesi C.N."/>
            <person name="Featherston J."/>
            <person name="Asfaw A."/>
            <person name="Simpson G.G."/>
            <person name="Dolezel J."/>
            <person name="Hendre P.S."/>
            <person name="Van Deynze A."/>
            <person name="Kumar P.L."/>
            <person name="Obidiegwu J.E."/>
            <person name="Bhattacharjee R."/>
            <person name="Rokhsar D.S."/>
        </authorList>
    </citation>
    <scope>NUCLEOTIDE SEQUENCE [LARGE SCALE GENOMIC DNA]</scope>
    <source>
        <strain evidence="2">cv. TDa95/00328</strain>
    </source>
</reference>
<gene>
    <name evidence="1" type="ORF">IHE45_01G018700</name>
</gene>
<evidence type="ECO:0000313" key="1">
    <source>
        <dbReference type="EMBL" id="KAH7691744.1"/>
    </source>
</evidence>
<keyword evidence="1" id="KW-0326">Glycosidase</keyword>
<protein>
    <submittedName>
        <fullName evidence="1">Beta-amylase protein</fullName>
        <ecNumber evidence="1">3.2.1.2</ecNumber>
    </submittedName>
</protein>
<comment type="caution">
    <text evidence="1">The sequence shown here is derived from an EMBL/GenBank/DDBJ whole genome shotgun (WGS) entry which is preliminary data.</text>
</comment>
<organism evidence="1 2">
    <name type="scientific">Dioscorea alata</name>
    <name type="common">Purple yam</name>
    <dbReference type="NCBI Taxonomy" id="55571"/>
    <lineage>
        <taxon>Eukaryota</taxon>
        <taxon>Viridiplantae</taxon>
        <taxon>Streptophyta</taxon>
        <taxon>Embryophyta</taxon>
        <taxon>Tracheophyta</taxon>
        <taxon>Spermatophyta</taxon>
        <taxon>Magnoliopsida</taxon>
        <taxon>Liliopsida</taxon>
        <taxon>Dioscoreales</taxon>
        <taxon>Dioscoreaceae</taxon>
        <taxon>Dioscorea</taxon>
    </lineage>
</organism>
<keyword evidence="2" id="KW-1185">Reference proteome</keyword>
<proteinExistence type="predicted"/>
<accession>A0ACB7WTN2</accession>
<evidence type="ECO:0000313" key="2">
    <source>
        <dbReference type="Proteomes" id="UP000827976"/>
    </source>
</evidence>
<dbReference type="Proteomes" id="UP000827976">
    <property type="component" value="Chromosome 1"/>
</dbReference>
<keyword evidence="1" id="KW-0378">Hydrolase</keyword>
<dbReference type="EC" id="3.2.1.2" evidence="1"/>
<dbReference type="EMBL" id="CM037011">
    <property type="protein sequence ID" value="KAH7691744.1"/>
    <property type="molecule type" value="Genomic_DNA"/>
</dbReference>
<sequence length="467" mass="52569">MMGLQFVQAGKLAGVTAAAVATAPVVMAASQAMPLRGVSPSGAFRSLECRPCRLKGVYTPASTPYESRGRMVVMVDRDRTAENSPLVGSSMDTVDDKQVVDITGRLPERDFAGTPYVPVYVMLPLGVVNMKCELVDPDGLLKQLRLLKSINVDGVMVDCWWGIVEAHAPQEYNWSGYKRLFQIVRELKLKLQVVMSFHECGGNVGDDVCIPLPHWVAEIGRTNPDMFFTDKEGRRNPECLTWGIDKERILRGRTAVEVYFDYMRSFRVEFDEFFEDGVISEIEIGLGPCGELRYPSYPVKHGWRYPGIGEFQVSGIHWWYKTASHAAELTAGFYNPCNRDGYSSIAAMLKKHDAALNFTCVELRTLDQHEDFPEALADPEGLVWQVLNAAWDVSIPVASENALPCHDRDGYNKILENAKPFNDPDGRHLSAFTYLRLSPVLMERRNFLEFERFVKRMHGEAVLDLQT</sequence>